<dbReference type="EMBL" id="LAVV01006381">
    <property type="protein sequence ID" value="KNZ60234.1"/>
    <property type="molecule type" value="Genomic_DNA"/>
</dbReference>
<feature type="transmembrane region" description="Helical" evidence="1">
    <location>
        <begin position="577"/>
        <end position="598"/>
    </location>
</feature>
<feature type="transmembrane region" description="Helical" evidence="1">
    <location>
        <begin position="495"/>
        <end position="517"/>
    </location>
</feature>
<reference evidence="2 3" key="1">
    <citation type="submission" date="2015-08" db="EMBL/GenBank/DDBJ databases">
        <title>Next Generation Sequencing and Analysis of the Genome of Puccinia sorghi L Schw, the Causal Agent of Maize Common Rust.</title>
        <authorList>
            <person name="Rochi L."/>
            <person name="Burguener G."/>
            <person name="Darino M."/>
            <person name="Turjanski A."/>
            <person name="Kreff E."/>
            <person name="Dieguez M.J."/>
            <person name="Sacco F."/>
        </authorList>
    </citation>
    <scope>NUCLEOTIDE SEQUENCE [LARGE SCALE GENOMIC DNA]</scope>
    <source>
        <strain evidence="2 3">RO10H11247</strain>
    </source>
</reference>
<name>A0A0L6VHP3_9BASI</name>
<keyword evidence="1" id="KW-0472">Membrane</keyword>
<protein>
    <submittedName>
        <fullName evidence="2">Uncharacterized protein</fullName>
    </submittedName>
</protein>
<sequence length="612" mass="70789">MFRSCWCPVKPAGSQLGQLCRLLSFPFVSKPRSSLVQGFAKRFSNLPLVKAWPTLAMKQVSSTNTLPHSYRTRRAECDSYFPGRRCATRLMVKTEIASERYIYILWRGNETTKKVNKLYIELKEFLNNLVIAFQNCLKTSLSDLFLTRNEIKSGCHLRYTCSISKPARTIQILPCHLDLTVLHCMTFWHMLFFQRSQKTSMVYIQADHQAFKRPTRFIGLFLLGGSAGQTVMSTEPLGQREQQIYKMSRLSLKNFSKPLTLTERGFENVFGQEKENQNGFKINPFFFFPKLALYLGPLSSSFCLSEASEKKKQTKRGKWEMRILFWTWRAGMGRGMYRRAVCMGTQAPLNPAFITSSSSISVFYTLCNFIAQMPKDLVYYFPLNLPVLFGPSTESNKFQHLFSCIYCNHIKNFNTKLSDKDPLFIHRIKNRLIPLMSLDFSFSTPPNYTPVRIMIALLFPFHHFCYYLSLLFFNYTFFNSNINPVCGGLNQYHEILYLTCLLFLHSSLISSLFNLIIGSFPSFCTTWANPVKKLNFPYFDYSPPPLLSLRSQIQQLQVSIFPSQICSFSLKSLTPSLVPQLITFLLANCQDFSFLFLCNYYRGRTGYYHCDG</sequence>
<keyword evidence="1" id="KW-1133">Transmembrane helix</keyword>
<accession>A0A0L6VHP3</accession>
<gene>
    <name evidence="2" type="ORF">VP01_158g3</name>
</gene>
<dbReference type="AlphaFoldDB" id="A0A0L6VHP3"/>
<feature type="transmembrane region" description="Helical" evidence="1">
    <location>
        <begin position="453"/>
        <end position="475"/>
    </location>
</feature>
<comment type="caution">
    <text evidence="2">The sequence shown here is derived from an EMBL/GenBank/DDBJ whole genome shotgun (WGS) entry which is preliminary data.</text>
</comment>
<dbReference type="VEuPathDB" id="FungiDB:VP01_158g3"/>
<keyword evidence="1" id="KW-0812">Transmembrane</keyword>
<proteinExistence type="predicted"/>
<keyword evidence="3" id="KW-1185">Reference proteome</keyword>
<evidence type="ECO:0000313" key="2">
    <source>
        <dbReference type="EMBL" id="KNZ60234.1"/>
    </source>
</evidence>
<organism evidence="2 3">
    <name type="scientific">Puccinia sorghi</name>
    <dbReference type="NCBI Taxonomy" id="27349"/>
    <lineage>
        <taxon>Eukaryota</taxon>
        <taxon>Fungi</taxon>
        <taxon>Dikarya</taxon>
        <taxon>Basidiomycota</taxon>
        <taxon>Pucciniomycotina</taxon>
        <taxon>Pucciniomycetes</taxon>
        <taxon>Pucciniales</taxon>
        <taxon>Pucciniaceae</taxon>
        <taxon>Puccinia</taxon>
    </lineage>
</organism>
<evidence type="ECO:0000256" key="1">
    <source>
        <dbReference type="SAM" id="Phobius"/>
    </source>
</evidence>
<dbReference type="Proteomes" id="UP000037035">
    <property type="component" value="Unassembled WGS sequence"/>
</dbReference>
<evidence type="ECO:0000313" key="3">
    <source>
        <dbReference type="Proteomes" id="UP000037035"/>
    </source>
</evidence>